<dbReference type="InterPro" id="IPR004038">
    <property type="entry name" value="Ribosomal_eL8/eL30/eS12/Gad45"/>
</dbReference>
<feature type="domain" description="Ribosomal protein eL8/eL30/eS12/Gadd45" evidence="1">
    <location>
        <begin position="7"/>
        <end position="95"/>
    </location>
</feature>
<dbReference type="Proteomes" id="UP001139263">
    <property type="component" value="Unassembled WGS sequence"/>
</dbReference>
<reference evidence="2" key="1">
    <citation type="submission" date="2022-03" db="EMBL/GenBank/DDBJ databases">
        <title>Draft Genome Sequence of Firmicute Strain S0AB, a Heterotrophic Iron/Sulfur-Oxidizing Extreme Acidophile.</title>
        <authorList>
            <person name="Vergara E."/>
            <person name="Pakostova E."/>
            <person name="Johnson D.B."/>
            <person name="Holmes D.S."/>
        </authorList>
    </citation>
    <scope>NUCLEOTIDE SEQUENCE</scope>
    <source>
        <strain evidence="2">S0AB</strain>
    </source>
</reference>
<dbReference type="Gene3D" id="3.30.1330.30">
    <property type="match status" value="1"/>
</dbReference>
<dbReference type="InterPro" id="IPR029064">
    <property type="entry name" value="Ribosomal_eL30-like_sf"/>
</dbReference>
<dbReference type="AlphaFoldDB" id="A0A9X2AF25"/>
<dbReference type="GO" id="GO:0005840">
    <property type="term" value="C:ribosome"/>
    <property type="evidence" value="ECO:0007669"/>
    <property type="project" value="UniProtKB-KW"/>
</dbReference>
<dbReference type="EMBL" id="JALBUF010000005">
    <property type="protein sequence ID" value="MCI0183626.1"/>
    <property type="molecule type" value="Genomic_DNA"/>
</dbReference>
<dbReference type="SUPFAM" id="SSF55315">
    <property type="entry name" value="L30e-like"/>
    <property type="match status" value="1"/>
</dbReference>
<keyword evidence="3" id="KW-1185">Reference proteome</keyword>
<evidence type="ECO:0000259" key="1">
    <source>
        <dbReference type="Pfam" id="PF01248"/>
    </source>
</evidence>
<evidence type="ECO:0000313" key="2">
    <source>
        <dbReference type="EMBL" id="MCI0183626.1"/>
    </source>
</evidence>
<sequence length="109" mass="11856">MSKTDELLGLLGLASRARGLVSGDDICMRHIRARTAYYVILTTDAGKNGAKKIQDKCRFYGIPFSVVLARDVLGSAIGKEERTVVAITDEKFANKINELVEQIVGGVDI</sequence>
<evidence type="ECO:0000313" key="3">
    <source>
        <dbReference type="Proteomes" id="UP001139263"/>
    </source>
</evidence>
<dbReference type="RefSeq" id="WP_241714142.1">
    <property type="nucleotide sequence ID" value="NZ_JALBUF010000005.1"/>
</dbReference>
<dbReference type="Pfam" id="PF01248">
    <property type="entry name" value="Ribosomal_L7Ae"/>
    <property type="match status" value="1"/>
</dbReference>
<protein>
    <submittedName>
        <fullName evidence="2">Ribosomal protein YlxQ</fullName>
    </submittedName>
</protein>
<name>A0A9X2AF25_9BACL</name>
<keyword evidence="2" id="KW-0687">Ribonucleoprotein</keyword>
<organism evidence="2 3">
    <name type="scientific">Sulfoacidibacillus ferrooxidans</name>
    <dbReference type="NCBI Taxonomy" id="2005001"/>
    <lineage>
        <taxon>Bacteria</taxon>
        <taxon>Bacillati</taxon>
        <taxon>Bacillota</taxon>
        <taxon>Bacilli</taxon>
        <taxon>Bacillales</taxon>
        <taxon>Alicyclobacillaceae</taxon>
        <taxon>Sulfoacidibacillus</taxon>
    </lineage>
</organism>
<keyword evidence="2" id="KW-0689">Ribosomal protein</keyword>
<gene>
    <name evidence="2" type="primary">rplGA</name>
    <name evidence="2" type="ORF">MM817_01909</name>
</gene>
<proteinExistence type="predicted"/>
<comment type="caution">
    <text evidence="2">The sequence shown here is derived from an EMBL/GenBank/DDBJ whole genome shotgun (WGS) entry which is preliminary data.</text>
</comment>
<accession>A0A9X2AF25</accession>